<keyword evidence="2" id="KW-1185">Reference proteome</keyword>
<organism evidence="1 2">
    <name type="scientific">Cladophialophora psammophila CBS 110553</name>
    <dbReference type="NCBI Taxonomy" id="1182543"/>
    <lineage>
        <taxon>Eukaryota</taxon>
        <taxon>Fungi</taxon>
        <taxon>Dikarya</taxon>
        <taxon>Ascomycota</taxon>
        <taxon>Pezizomycotina</taxon>
        <taxon>Eurotiomycetes</taxon>
        <taxon>Chaetothyriomycetidae</taxon>
        <taxon>Chaetothyriales</taxon>
        <taxon>Herpotrichiellaceae</taxon>
        <taxon>Cladophialophora</taxon>
    </lineage>
</organism>
<dbReference type="GeneID" id="19197405"/>
<dbReference type="eggNOG" id="ENOG502SDRU">
    <property type="taxonomic scope" value="Eukaryota"/>
</dbReference>
<protein>
    <submittedName>
        <fullName evidence="1">Uncharacterized protein</fullName>
    </submittedName>
</protein>
<proteinExistence type="predicted"/>
<dbReference type="EMBL" id="AMGX01000036">
    <property type="protein sequence ID" value="EXJ56263.1"/>
    <property type="molecule type" value="Genomic_DNA"/>
</dbReference>
<evidence type="ECO:0000313" key="2">
    <source>
        <dbReference type="Proteomes" id="UP000019471"/>
    </source>
</evidence>
<accession>W9VL65</accession>
<gene>
    <name evidence="1" type="ORF">A1O5_12719</name>
</gene>
<name>W9VL65_9EURO</name>
<evidence type="ECO:0000313" key="1">
    <source>
        <dbReference type="EMBL" id="EXJ56263.1"/>
    </source>
</evidence>
<dbReference type="AlphaFoldDB" id="W9VL65"/>
<dbReference type="RefSeq" id="XP_007751478.1">
    <property type="nucleotide sequence ID" value="XM_007753288.1"/>
</dbReference>
<dbReference type="OrthoDB" id="5412581at2759"/>
<sequence>MCLRHYYNSFFEYFPEPINNLLCVNTAIHENVTTCVVDDCTAYEQGAYVVVAAIGCPEETFPTANVTLARVTTDLEEGGDP</sequence>
<reference evidence="1 2" key="1">
    <citation type="submission" date="2013-03" db="EMBL/GenBank/DDBJ databases">
        <title>The Genome Sequence of Cladophialophora psammophila CBS 110553.</title>
        <authorList>
            <consortium name="The Broad Institute Genomics Platform"/>
            <person name="Cuomo C."/>
            <person name="de Hoog S."/>
            <person name="Gorbushina A."/>
            <person name="Walker B."/>
            <person name="Young S.K."/>
            <person name="Zeng Q."/>
            <person name="Gargeya S."/>
            <person name="Fitzgerald M."/>
            <person name="Haas B."/>
            <person name="Abouelleil A."/>
            <person name="Allen A.W."/>
            <person name="Alvarado L."/>
            <person name="Arachchi H.M."/>
            <person name="Berlin A.M."/>
            <person name="Chapman S.B."/>
            <person name="Gainer-Dewar J."/>
            <person name="Goldberg J."/>
            <person name="Griggs A."/>
            <person name="Gujja S."/>
            <person name="Hansen M."/>
            <person name="Howarth C."/>
            <person name="Imamovic A."/>
            <person name="Ireland A."/>
            <person name="Larimer J."/>
            <person name="McCowan C."/>
            <person name="Murphy C."/>
            <person name="Pearson M."/>
            <person name="Poon T.W."/>
            <person name="Priest M."/>
            <person name="Roberts A."/>
            <person name="Saif S."/>
            <person name="Shea T."/>
            <person name="Sisk P."/>
            <person name="Sykes S."/>
            <person name="Wortman J."/>
            <person name="Nusbaum C."/>
            <person name="Birren B."/>
        </authorList>
    </citation>
    <scope>NUCLEOTIDE SEQUENCE [LARGE SCALE GENOMIC DNA]</scope>
    <source>
        <strain evidence="1 2">CBS 110553</strain>
    </source>
</reference>
<dbReference type="HOGENOM" id="CLU_2573689_0_0_1"/>
<dbReference type="Proteomes" id="UP000019471">
    <property type="component" value="Unassembled WGS sequence"/>
</dbReference>
<comment type="caution">
    <text evidence="1">The sequence shown here is derived from an EMBL/GenBank/DDBJ whole genome shotgun (WGS) entry which is preliminary data.</text>
</comment>